<gene>
    <name evidence="10" type="ORF">BDZ31_002426</name>
</gene>
<keyword evidence="2 7" id="KW-0813">Transport</keyword>
<evidence type="ECO:0000256" key="7">
    <source>
        <dbReference type="RuleBase" id="RU363032"/>
    </source>
</evidence>
<keyword evidence="3" id="KW-1003">Cell membrane</keyword>
<proteinExistence type="inferred from homology"/>
<evidence type="ECO:0000313" key="11">
    <source>
        <dbReference type="Proteomes" id="UP000585272"/>
    </source>
</evidence>
<accession>A0A840IFW9</accession>
<comment type="similarity">
    <text evidence="7">Belongs to the binding-protein-dependent transport system permease family.</text>
</comment>
<organism evidence="10 11">
    <name type="scientific">Conexibacter arvalis</name>
    <dbReference type="NCBI Taxonomy" id="912552"/>
    <lineage>
        <taxon>Bacteria</taxon>
        <taxon>Bacillati</taxon>
        <taxon>Actinomycetota</taxon>
        <taxon>Thermoleophilia</taxon>
        <taxon>Solirubrobacterales</taxon>
        <taxon>Conexibacteraceae</taxon>
        <taxon>Conexibacter</taxon>
    </lineage>
</organism>
<protein>
    <submittedName>
        <fullName evidence="10">Multiple sugar transport system permease protein</fullName>
    </submittedName>
</protein>
<evidence type="ECO:0000256" key="2">
    <source>
        <dbReference type="ARBA" id="ARBA00022448"/>
    </source>
</evidence>
<dbReference type="InterPro" id="IPR035906">
    <property type="entry name" value="MetI-like_sf"/>
</dbReference>
<feature type="transmembrane region" description="Helical" evidence="7">
    <location>
        <begin position="130"/>
        <end position="152"/>
    </location>
</feature>
<name>A0A840IFW9_9ACTN</name>
<dbReference type="Proteomes" id="UP000585272">
    <property type="component" value="Unassembled WGS sequence"/>
</dbReference>
<dbReference type="CDD" id="cd06261">
    <property type="entry name" value="TM_PBP2"/>
    <property type="match status" value="1"/>
</dbReference>
<evidence type="ECO:0000313" key="10">
    <source>
        <dbReference type="EMBL" id="MBB4662840.1"/>
    </source>
</evidence>
<feature type="region of interest" description="Disordered" evidence="8">
    <location>
        <begin position="1"/>
        <end position="23"/>
    </location>
</feature>
<evidence type="ECO:0000256" key="5">
    <source>
        <dbReference type="ARBA" id="ARBA00022989"/>
    </source>
</evidence>
<feature type="transmembrane region" description="Helical" evidence="7">
    <location>
        <begin position="95"/>
        <end position="118"/>
    </location>
</feature>
<dbReference type="PROSITE" id="PS50928">
    <property type="entry name" value="ABC_TM1"/>
    <property type="match status" value="1"/>
</dbReference>
<feature type="domain" description="ABC transmembrane type-1" evidence="9">
    <location>
        <begin position="96"/>
        <end position="288"/>
    </location>
</feature>
<dbReference type="SUPFAM" id="SSF161098">
    <property type="entry name" value="MetI-like"/>
    <property type="match status" value="1"/>
</dbReference>
<evidence type="ECO:0000256" key="4">
    <source>
        <dbReference type="ARBA" id="ARBA00022692"/>
    </source>
</evidence>
<dbReference type="Pfam" id="PF00528">
    <property type="entry name" value="BPD_transp_1"/>
    <property type="match status" value="1"/>
</dbReference>
<evidence type="ECO:0000259" key="9">
    <source>
        <dbReference type="PROSITE" id="PS50928"/>
    </source>
</evidence>
<comment type="caution">
    <text evidence="10">The sequence shown here is derived from an EMBL/GenBank/DDBJ whole genome shotgun (WGS) entry which is preliminary data.</text>
</comment>
<dbReference type="GO" id="GO:0005886">
    <property type="term" value="C:plasma membrane"/>
    <property type="evidence" value="ECO:0007669"/>
    <property type="project" value="UniProtKB-SubCell"/>
</dbReference>
<keyword evidence="10" id="KW-0762">Sugar transport</keyword>
<feature type="transmembrane region" description="Helical" evidence="7">
    <location>
        <begin position="164"/>
        <end position="187"/>
    </location>
</feature>
<dbReference type="PANTHER" id="PTHR43744">
    <property type="entry name" value="ABC TRANSPORTER PERMEASE PROTEIN MG189-RELATED-RELATED"/>
    <property type="match status" value="1"/>
</dbReference>
<comment type="subcellular location">
    <subcellularLocation>
        <location evidence="1 7">Cell membrane</location>
        <topology evidence="1 7">Multi-pass membrane protein</topology>
    </subcellularLocation>
</comment>
<feature type="transmembrane region" description="Helical" evidence="7">
    <location>
        <begin position="29"/>
        <end position="55"/>
    </location>
</feature>
<dbReference type="InterPro" id="IPR000515">
    <property type="entry name" value="MetI-like"/>
</dbReference>
<dbReference type="Gene3D" id="1.10.3720.10">
    <property type="entry name" value="MetI-like"/>
    <property type="match status" value="1"/>
</dbReference>
<evidence type="ECO:0000256" key="6">
    <source>
        <dbReference type="ARBA" id="ARBA00023136"/>
    </source>
</evidence>
<evidence type="ECO:0000256" key="8">
    <source>
        <dbReference type="SAM" id="MobiDB-lite"/>
    </source>
</evidence>
<sequence>MEAASVPTPRRAPGSAGAPAPRRSRSAGAIAFSATKVGVLVMAVAWIVPLALLAVTPMKSFEEYSSTSQWALPSDPLQLFDNMKQAWDSAGLGSAFFASLSYGLVGALVAILCGALGAYAITRLPLKGRFFWFLLVFSGTLFPFQMYLIPLFQLYTDTNLYDTWIGMAMFYSAIAVPFCLFVMRGFFSTIPPEIEDAAKLDGASSWGILWRVLMPLARGPIAVLILFQFTWIWNDFMFGLVLSTSDGVRPIMPALVGLQGASSTAGPPVVLAGALIGSLPTIALFLLLGRYLLSGLTLTATGKDE</sequence>
<evidence type="ECO:0000256" key="3">
    <source>
        <dbReference type="ARBA" id="ARBA00022475"/>
    </source>
</evidence>
<dbReference type="GO" id="GO:0055085">
    <property type="term" value="P:transmembrane transport"/>
    <property type="evidence" value="ECO:0007669"/>
    <property type="project" value="InterPro"/>
</dbReference>
<reference evidence="10 11" key="1">
    <citation type="submission" date="2020-08" db="EMBL/GenBank/DDBJ databases">
        <title>Genomic Encyclopedia of Archaeal and Bacterial Type Strains, Phase II (KMG-II): from individual species to whole genera.</title>
        <authorList>
            <person name="Goeker M."/>
        </authorList>
    </citation>
    <scope>NUCLEOTIDE SEQUENCE [LARGE SCALE GENOMIC DNA]</scope>
    <source>
        <strain evidence="10 11">DSM 23288</strain>
    </source>
</reference>
<feature type="compositionally biased region" description="Low complexity" evidence="8">
    <location>
        <begin position="9"/>
        <end position="23"/>
    </location>
</feature>
<keyword evidence="5 7" id="KW-1133">Transmembrane helix</keyword>
<feature type="transmembrane region" description="Helical" evidence="7">
    <location>
        <begin position="269"/>
        <end position="293"/>
    </location>
</feature>
<keyword evidence="11" id="KW-1185">Reference proteome</keyword>
<evidence type="ECO:0000256" key="1">
    <source>
        <dbReference type="ARBA" id="ARBA00004651"/>
    </source>
</evidence>
<dbReference type="PANTHER" id="PTHR43744:SF12">
    <property type="entry name" value="ABC TRANSPORTER PERMEASE PROTEIN MG189-RELATED"/>
    <property type="match status" value="1"/>
</dbReference>
<dbReference type="RefSeq" id="WP_183342330.1">
    <property type="nucleotide sequence ID" value="NZ_JACHNU010000002.1"/>
</dbReference>
<feature type="transmembrane region" description="Helical" evidence="7">
    <location>
        <begin position="208"/>
        <end position="233"/>
    </location>
</feature>
<dbReference type="AlphaFoldDB" id="A0A840IFW9"/>
<keyword evidence="6 7" id="KW-0472">Membrane</keyword>
<dbReference type="EMBL" id="JACHNU010000002">
    <property type="protein sequence ID" value="MBB4662840.1"/>
    <property type="molecule type" value="Genomic_DNA"/>
</dbReference>
<keyword evidence="4 7" id="KW-0812">Transmembrane</keyword>